<dbReference type="AlphaFoldDB" id="A0A371YJU2"/>
<keyword evidence="3" id="KW-0378">Hydrolase</keyword>
<keyword evidence="3" id="KW-0326">Glycosidase</keyword>
<reference evidence="5" key="3">
    <citation type="journal article" date="2019" name="Int. J. Syst. Evol. Microbiol.">
        <title>The Global Catalogue of Microorganisms (GCM) 10K type strain sequencing project: providing services to taxonomists for standard genome sequencing and annotation.</title>
        <authorList>
            <consortium name="The Broad Institute Genomics Platform"/>
            <consortium name="The Broad Institute Genome Sequencing Center for Infectious Disease"/>
            <person name="Wu L."/>
            <person name="Ma J."/>
        </authorList>
    </citation>
    <scope>NUCLEOTIDE SEQUENCE [LARGE SCALE GENOMIC DNA]</scope>
    <source>
        <strain evidence="5">KCTC 62575</strain>
    </source>
</reference>
<keyword evidence="5" id="KW-1185">Reference proteome</keyword>
<dbReference type="OrthoDB" id="9809781at2"/>
<dbReference type="PANTHER" id="PTHR40446:SF2">
    <property type="entry name" value="N-ACETYLGLUCOSAMINE-1-PHOSPHODIESTER ALPHA-N-ACETYLGLUCOSAMINIDASE"/>
    <property type="match status" value="1"/>
</dbReference>
<name>A0A371YJU2_9GAMM</name>
<dbReference type="RefSeq" id="WP_107010011.1">
    <property type="nucleotide sequence ID" value="NZ_JBHRSF010000067.1"/>
</dbReference>
<comment type="caution">
    <text evidence="3">The sequence shown here is derived from an EMBL/GenBank/DDBJ whole genome shotgun (WGS) entry which is preliminary data.</text>
</comment>
<reference evidence="2" key="4">
    <citation type="submission" date="2024-09" db="EMBL/GenBank/DDBJ databases">
        <authorList>
            <person name="Sun Q."/>
            <person name="Mori K."/>
        </authorList>
    </citation>
    <scope>NUCLEOTIDE SEQUENCE</scope>
    <source>
        <strain evidence="2">KCTC 62575</strain>
    </source>
</reference>
<evidence type="ECO:0000313" key="5">
    <source>
        <dbReference type="Proteomes" id="UP001595455"/>
    </source>
</evidence>
<evidence type="ECO:0000313" key="4">
    <source>
        <dbReference type="Proteomes" id="UP000240957"/>
    </source>
</evidence>
<evidence type="ECO:0000313" key="2">
    <source>
        <dbReference type="EMBL" id="MFC2996377.1"/>
    </source>
</evidence>
<evidence type="ECO:0000313" key="3">
    <source>
        <dbReference type="EMBL" id="RFC81735.1"/>
    </source>
</evidence>
<reference evidence="3 4" key="2">
    <citation type="submission" date="2018-08" db="EMBL/GenBank/DDBJ databases">
        <title>The draft genome of Acinetobacter sichuanensis strain WCHAc060041.</title>
        <authorList>
            <person name="Qin J."/>
            <person name="Feng Y."/>
            <person name="Zong Z."/>
        </authorList>
    </citation>
    <scope>NUCLEOTIDE SEQUENCE [LARGE SCALE GENOMIC DNA]</scope>
    <source>
        <strain evidence="3 4">WCHAc060041</strain>
    </source>
</reference>
<feature type="domain" description="Phosphodiester glycosidase" evidence="1">
    <location>
        <begin position="381"/>
        <end position="540"/>
    </location>
</feature>
<protein>
    <submittedName>
        <fullName evidence="3">Phosphodiester glycosidase family protein</fullName>
    </submittedName>
</protein>
<organism evidence="3 4">
    <name type="scientific">Acinetobacter sichuanensis</name>
    <dbReference type="NCBI Taxonomy" id="2136183"/>
    <lineage>
        <taxon>Bacteria</taxon>
        <taxon>Pseudomonadati</taxon>
        <taxon>Pseudomonadota</taxon>
        <taxon>Gammaproteobacteria</taxon>
        <taxon>Moraxellales</taxon>
        <taxon>Moraxellaceae</taxon>
        <taxon>Acinetobacter</taxon>
    </lineage>
</organism>
<dbReference type="Pfam" id="PF09992">
    <property type="entry name" value="NAGPA"/>
    <property type="match status" value="1"/>
</dbReference>
<dbReference type="PROSITE" id="PS51257">
    <property type="entry name" value="PROKAR_LIPOPROTEIN"/>
    <property type="match status" value="1"/>
</dbReference>
<dbReference type="PANTHER" id="PTHR40446">
    <property type="entry name" value="N-ACETYLGLUCOSAMINE-1-PHOSPHODIESTER ALPHA-N-ACETYLGLUCOSAMINIDASE"/>
    <property type="match status" value="1"/>
</dbReference>
<dbReference type="GO" id="GO:0016798">
    <property type="term" value="F:hydrolase activity, acting on glycosyl bonds"/>
    <property type="evidence" value="ECO:0007669"/>
    <property type="project" value="UniProtKB-KW"/>
</dbReference>
<dbReference type="Proteomes" id="UP000240957">
    <property type="component" value="Unassembled WGS sequence"/>
</dbReference>
<proteinExistence type="predicted"/>
<dbReference type="EMBL" id="JBHRSF010000067">
    <property type="protein sequence ID" value="MFC2996377.1"/>
    <property type="molecule type" value="Genomic_DNA"/>
</dbReference>
<dbReference type="InterPro" id="IPR018711">
    <property type="entry name" value="NAGPA"/>
</dbReference>
<dbReference type="EMBL" id="PYIX02000059">
    <property type="protein sequence ID" value="RFC81735.1"/>
    <property type="molecule type" value="Genomic_DNA"/>
</dbReference>
<dbReference type="Proteomes" id="UP001595455">
    <property type="component" value="Unassembled WGS sequence"/>
</dbReference>
<gene>
    <name evidence="2" type="ORF">ACFODO_14100</name>
    <name evidence="3" type="ORF">C9E89_020200</name>
</gene>
<accession>A0A371YJU2</accession>
<reference evidence="2" key="1">
    <citation type="journal article" date="2014" name="Int. J. Syst. Evol. Microbiol.">
        <title>Complete genome of a new Firmicutes species belonging to the dominant human colonic microbiota ('Ruminococcus bicirculans') reveals two chromosomes and a selective capacity to utilize plant glucans.</title>
        <authorList>
            <consortium name="NISC Comparative Sequencing Program"/>
            <person name="Wegmann U."/>
            <person name="Louis P."/>
            <person name="Goesmann A."/>
            <person name="Henrissat B."/>
            <person name="Duncan S.H."/>
            <person name="Flint H.J."/>
        </authorList>
    </citation>
    <scope>NUCLEOTIDE SEQUENCE</scope>
    <source>
        <strain evidence="2">KCTC 62575</strain>
    </source>
</reference>
<evidence type="ECO:0000259" key="1">
    <source>
        <dbReference type="Pfam" id="PF09992"/>
    </source>
</evidence>
<sequence length="541" mass="58891">MNKTLIVSIFISTLILSACNNDNSNPSEPLASNWSLPEDKFPLGEKILIENRQKIDLAQGVEQYKIIRGYSSLQDGFEAEIGLATNDTEFAKFETAIIKLGYSAKKVIPADNSQAGKNTSYWVRIDSRFTSKTTADDIVKLLKKDGFNEARTRYTAEDGLTTTGPWVINILAVRPSFTGKLRSALGTDIIPGKETTTSLAKRTGALAAINAGFFVVNETMGTPGDLAGLGIINGRIVSEGVEGRPAMFFDIENGQRHTHLETNLSTIINITTQQGITKRADGFNRTPGKNFNCGNPFDIETSLALHDVVCTDPNEIIVFTQDFGSKTDIGTGVEVLLNEQGVVQKINLTRGLDLPKGYSSIQATGNNVDWIIKNIQLGHTLKVNTRLVNQDTQKDLNINEQTYAVNGGPTLLMNGVFPSGKQIIQEGWGYDNIVGVPTTYNNANRAYFINDWYLRRNPHAIVGKTQDGTLLFVTVDGRAPRYSAGLSVPETAQLMKFLGAVDAMKLDGGGSTMMTINGIPQNLPSDAVGEREDGDAILIFK</sequence>